<keyword evidence="3 6" id="KW-0547">Nucleotide-binding</keyword>
<reference evidence="10" key="1">
    <citation type="submission" date="2016-10" db="EMBL/GenBank/DDBJ databases">
        <authorList>
            <person name="Benchimol M."/>
            <person name="Almeida L.G."/>
            <person name="Vasconcelos A.T."/>
            <person name="Perreira-Neves A."/>
            <person name="Rosa I.A."/>
            <person name="Tasca T."/>
            <person name="Bogo M.R."/>
            <person name="de Souza W."/>
        </authorList>
    </citation>
    <scope>NUCLEOTIDE SEQUENCE [LARGE SCALE GENOMIC DNA]</scope>
    <source>
        <strain evidence="10">K</strain>
    </source>
</reference>
<evidence type="ECO:0000256" key="2">
    <source>
        <dbReference type="ARBA" id="ARBA00022679"/>
    </source>
</evidence>
<dbReference type="Gene3D" id="1.10.510.10">
    <property type="entry name" value="Transferase(Phosphotransferase) domain 1"/>
    <property type="match status" value="1"/>
</dbReference>
<evidence type="ECO:0000256" key="4">
    <source>
        <dbReference type="ARBA" id="ARBA00022777"/>
    </source>
</evidence>
<keyword evidence="1 7" id="KW-0723">Serine/threonine-protein kinase</keyword>
<protein>
    <submittedName>
        <fullName evidence="10">CAMK family protein kinase</fullName>
    </submittedName>
</protein>
<comment type="caution">
    <text evidence="10">The sequence shown here is derived from an EMBL/GenBank/DDBJ whole genome shotgun (WGS) entry which is preliminary data.</text>
</comment>
<evidence type="ECO:0000313" key="10">
    <source>
        <dbReference type="EMBL" id="OHS94643.1"/>
    </source>
</evidence>
<evidence type="ECO:0000259" key="9">
    <source>
        <dbReference type="PROSITE" id="PS50011"/>
    </source>
</evidence>
<dbReference type="GO" id="GO:0035556">
    <property type="term" value="P:intracellular signal transduction"/>
    <property type="evidence" value="ECO:0007669"/>
    <property type="project" value="TreeGrafter"/>
</dbReference>
<keyword evidence="5 6" id="KW-0067">ATP-binding</keyword>
<dbReference type="InterPro" id="IPR011009">
    <property type="entry name" value="Kinase-like_dom_sf"/>
</dbReference>
<keyword evidence="2" id="KW-0808">Transferase</keyword>
<evidence type="ECO:0000256" key="1">
    <source>
        <dbReference type="ARBA" id="ARBA00022527"/>
    </source>
</evidence>
<dbReference type="GeneID" id="94830507"/>
<evidence type="ECO:0000256" key="3">
    <source>
        <dbReference type="ARBA" id="ARBA00022741"/>
    </source>
</evidence>
<dbReference type="PANTHER" id="PTHR24346">
    <property type="entry name" value="MAP/MICROTUBULE AFFINITY-REGULATING KINASE"/>
    <property type="match status" value="1"/>
</dbReference>
<dbReference type="OrthoDB" id="1928777at2759"/>
<keyword evidence="4 10" id="KW-0418">Kinase</keyword>
<feature type="compositionally biased region" description="Basic and acidic residues" evidence="8">
    <location>
        <begin position="411"/>
        <end position="429"/>
    </location>
</feature>
<dbReference type="CDD" id="cd14003">
    <property type="entry name" value="STKc_AMPK-like"/>
    <property type="match status" value="1"/>
</dbReference>
<dbReference type="RefSeq" id="XP_068347780.1">
    <property type="nucleotide sequence ID" value="XM_068495803.1"/>
</dbReference>
<organism evidence="10 11">
    <name type="scientific">Tritrichomonas foetus</name>
    <dbReference type="NCBI Taxonomy" id="1144522"/>
    <lineage>
        <taxon>Eukaryota</taxon>
        <taxon>Metamonada</taxon>
        <taxon>Parabasalia</taxon>
        <taxon>Tritrichomonadida</taxon>
        <taxon>Tritrichomonadidae</taxon>
        <taxon>Tritrichomonas</taxon>
    </lineage>
</organism>
<keyword evidence="11" id="KW-1185">Reference proteome</keyword>
<evidence type="ECO:0000256" key="6">
    <source>
        <dbReference type="PROSITE-ProRule" id="PRU10141"/>
    </source>
</evidence>
<dbReference type="PROSITE" id="PS00108">
    <property type="entry name" value="PROTEIN_KINASE_ST"/>
    <property type="match status" value="1"/>
</dbReference>
<comment type="similarity">
    <text evidence="7">Belongs to the protein kinase superfamily.</text>
</comment>
<sequence length="437" mass="49528">MSESMVIAPSKIGPYILRGTVGEGAFSVVKLAYNEQQKEYFACKIVPKKRLSGGNLEARFEMEIRINQQMHHPGVVGIQDVLKDDFNYYILMEFCPNGELFQFIVDRNHLIESEAKIMIRQILETLDYIHNIRVCHRDLKPENILIDKFGHLKISDFGLSKFVDIDGLVTTPCGSPCYASPECVSGKSYNGRKSDIWSVGVISYAMMTGQLPWTKRNQTQLFEQIKKGEYVVPNFLSVPAQKFIKGLMTVDNTKRFTIYQALQHPFLQDTPQQHPVGAPLKIISMKQIDIFFEKDRPGDNNSEIFEKFPTTTTSPEFDFDSQKKIISSSMRNLLPNAENENDQNTDNLDARNGLMWHNNGKLTIPKHQSAVAGQVAKGPKSINARGLKMPPSALEVITHARKKLPSITARPPDKGKRRSYNESKKELKRPVVKKTVI</sequence>
<dbReference type="GO" id="GO:0005737">
    <property type="term" value="C:cytoplasm"/>
    <property type="evidence" value="ECO:0007669"/>
    <property type="project" value="TreeGrafter"/>
</dbReference>
<name>A0A1J4JAH1_9EUKA</name>
<dbReference type="VEuPathDB" id="TrichDB:TRFO_11037"/>
<dbReference type="EMBL" id="MLAK01001304">
    <property type="protein sequence ID" value="OHS94643.1"/>
    <property type="molecule type" value="Genomic_DNA"/>
</dbReference>
<dbReference type="Proteomes" id="UP000179807">
    <property type="component" value="Unassembled WGS sequence"/>
</dbReference>
<dbReference type="PROSITE" id="PS50011">
    <property type="entry name" value="PROTEIN_KINASE_DOM"/>
    <property type="match status" value="1"/>
</dbReference>
<evidence type="ECO:0000256" key="5">
    <source>
        <dbReference type="ARBA" id="ARBA00022840"/>
    </source>
</evidence>
<dbReference type="PANTHER" id="PTHR24346:SF82">
    <property type="entry name" value="KP78A-RELATED"/>
    <property type="match status" value="1"/>
</dbReference>
<dbReference type="GO" id="GO:0004674">
    <property type="term" value="F:protein serine/threonine kinase activity"/>
    <property type="evidence" value="ECO:0007669"/>
    <property type="project" value="UniProtKB-KW"/>
</dbReference>
<evidence type="ECO:0000256" key="8">
    <source>
        <dbReference type="SAM" id="MobiDB-lite"/>
    </source>
</evidence>
<dbReference type="SMART" id="SM00220">
    <property type="entry name" value="S_TKc"/>
    <property type="match status" value="1"/>
</dbReference>
<dbReference type="SUPFAM" id="SSF56112">
    <property type="entry name" value="Protein kinase-like (PK-like)"/>
    <property type="match status" value="1"/>
</dbReference>
<dbReference type="AlphaFoldDB" id="A0A1J4JAH1"/>
<evidence type="ECO:0000256" key="7">
    <source>
        <dbReference type="RuleBase" id="RU000304"/>
    </source>
</evidence>
<dbReference type="Pfam" id="PF00069">
    <property type="entry name" value="Pkinase"/>
    <property type="match status" value="1"/>
</dbReference>
<dbReference type="GO" id="GO:0005524">
    <property type="term" value="F:ATP binding"/>
    <property type="evidence" value="ECO:0007669"/>
    <property type="project" value="UniProtKB-UniRule"/>
</dbReference>
<evidence type="ECO:0000313" key="11">
    <source>
        <dbReference type="Proteomes" id="UP000179807"/>
    </source>
</evidence>
<accession>A0A1J4JAH1</accession>
<dbReference type="InterPro" id="IPR008271">
    <property type="entry name" value="Ser/Thr_kinase_AS"/>
</dbReference>
<feature type="binding site" evidence="6">
    <location>
        <position position="49"/>
    </location>
    <ligand>
        <name>ATP</name>
        <dbReference type="ChEBI" id="CHEBI:30616"/>
    </ligand>
</feature>
<dbReference type="InterPro" id="IPR017441">
    <property type="entry name" value="Protein_kinase_ATP_BS"/>
</dbReference>
<feature type="domain" description="Protein kinase" evidence="9">
    <location>
        <begin position="15"/>
        <end position="267"/>
    </location>
</feature>
<feature type="region of interest" description="Disordered" evidence="8">
    <location>
        <begin position="405"/>
        <end position="437"/>
    </location>
</feature>
<dbReference type="PROSITE" id="PS00107">
    <property type="entry name" value="PROTEIN_KINASE_ATP"/>
    <property type="match status" value="1"/>
</dbReference>
<dbReference type="InterPro" id="IPR000719">
    <property type="entry name" value="Prot_kinase_dom"/>
</dbReference>
<gene>
    <name evidence="10" type="ORF">TRFO_11037</name>
</gene>
<dbReference type="FunFam" id="1.10.510.10:FF:000271">
    <property type="entry name" value="Non-specific serine/threonine protein kinase"/>
    <property type="match status" value="1"/>
</dbReference>
<proteinExistence type="inferred from homology"/>